<feature type="transmembrane region" description="Helical" evidence="8">
    <location>
        <begin position="208"/>
        <end position="228"/>
    </location>
</feature>
<organism evidence="9 10">
    <name type="scientific">Ostreobium quekettii</name>
    <dbReference type="NCBI Taxonomy" id="121088"/>
    <lineage>
        <taxon>Eukaryota</taxon>
        <taxon>Viridiplantae</taxon>
        <taxon>Chlorophyta</taxon>
        <taxon>core chlorophytes</taxon>
        <taxon>Ulvophyceae</taxon>
        <taxon>TCBD clade</taxon>
        <taxon>Bryopsidales</taxon>
        <taxon>Ostreobineae</taxon>
        <taxon>Ostreobiaceae</taxon>
        <taxon>Ostreobium</taxon>
    </lineage>
</organism>
<evidence type="ECO:0000256" key="4">
    <source>
        <dbReference type="ARBA" id="ARBA00022989"/>
    </source>
</evidence>
<gene>
    <name evidence="9" type="ORF">OSTQU699_LOCUS10269</name>
</gene>
<dbReference type="OrthoDB" id="8904098at2759"/>
<name>A0A8S1JCN0_9CHLO</name>
<feature type="transmembrane region" description="Helical" evidence="8">
    <location>
        <begin position="366"/>
        <end position="388"/>
    </location>
</feature>
<evidence type="ECO:0000256" key="7">
    <source>
        <dbReference type="SAM" id="MobiDB-lite"/>
    </source>
</evidence>
<evidence type="ECO:0000256" key="2">
    <source>
        <dbReference type="ARBA" id="ARBA00005982"/>
    </source>
</evidence>
<dbReference type="SUPFAM" id="SSF103473">
    <property type="entry name" value="MFS general substrate transporter"/>
    <property type="match status" value="1"/>
</dbReference>
<feature type="transmembrane region" description="Helical" evidence="8">
    <location>
        <begin position="46"/>
        <end position="64"/>
    </location>
</feature>
<evidence type="ECO:0000256" key="8">
    <source>
        <dbReference type="SAM" id="Phobius"/>
    </source>
</evidence>
<evidence type="ECO:0000256" key="5">
    <source>
        <dbReference type="ARBA" id="ARBA00023136"/>
    </source>
</evidence>
<keyword evidence="4 8" id="KW-1133">Transmembrane helix</keyword>
<feature type="transmembrane region" description="Helical" evidence="8">
    <location>
        <begin position="183"/>
        <end position="202"/>
    </location>
</feature>
<dbReference type="InterPro" id="IPR018456">
    <property type="entry name" value="PTR2_symporter_CS"/>
</dbReference>
<dbReference type="InterPro" id="IPR036259">
    <property type="entry name" value="MFS_trans_sf"/>
</dbReference>
<dbReference type="GO" id="GO:0022857">
    <property type="term" value="F:transmembrane transporter activity"/>
    <property type="evidence" value="ECO:0007669"/>
    <property type="project" value="InterPro"/>
</dbReference>
<feature type="compositionally biased region" description="Basic and acidic residues" evidence="7">
    <location>
        <begin position="281"/>
        <end position="297"/>
    </location>
</feature>
<feature type="transmembrane region" description="Helical" evidence="8">
    <location>
        <begin position="70"/>
        <end position="90"/>
    </location>
</feature>
<feature type="transmembrane region" description="Helical" evidence="8">
    <location>
        <begin position="327"/>
        <end position="346"/>
    </location>
</feature>
<keyword evidence="5 8" id="KW-0472">Membrane</keyword>
<dbReference type="EMBL" id="CAJHUC010002973">
    <property type="protein sequence ID" value="CAD7704914.1"/>
    <property type="molecule type" value="Genomic_DNA"/>
</dbReference>
<keyword evidence="3 6" id="KW-0812">Transmembrane</keyword>
<evidence type="ECO:0000313" key="9">
    <source>
        <dbReference type="EMBL" id="CAD7704914.1"/>
    </source>
</evidence>
<feature type="transmembrane region" description="Helical" evidence="8">
    <location>
        <begin position="409"/>
        <end position="426"/>
    </location>
</feature>
<protein>
    <submittedName>
        <fullName evidence="9">Uncharacterized protein</fullName>
    </submittedName>
</protein>
<evidence type="ECO:0000256" key="1">
    <source>
        <dbReference type="ARBA" id="ARBA00004141"/>
    </source>
</evidence>
<feature type="transmembrane region" description="Helical" evidence="8">
    <location>
        <begin position="539"/>
        <end position="560"/>
    </location>
</feature>
<dbReference type="PROSITE" id="PS01022">
    <property type="entry name" value="PTR2_1"/>
    <property type="match status" value="1"/>
</dbReference>
<comment type="similarity">
    <text evidence="2 6">Belongs to the major facilitator superfamily. Proton-dependent oligopeptide transporter (POT/PTR) (TC 2.A.17) family.</text>
</comment>
<reference evidence="9" key="1">
    <citation type="submission" date="2020-12" db="EMBL/GenBank/DDBJ databases">
        <authorList>
            <person name="Iha C."/>
        </authorList>
    </citation>
    <scope>NUCLEOTIDE SEQUENCE</scope>
</reference>
<feature type="compositionally biased region" description="Polar residues" evidence="7">
    <location>
        <begin position="598"/>
        <end position="610"/>
    </location>
</feature>
<accession>A0A8S1JCN0</accession>
<dbReference type="Proteomes" id="UP000708148">
    <property type="component" value="Unassembled WGS sequence"/>
</dbReference>
<dbReference type="AlphaFoldDB" id="A0A8S1JCN0"/>
<feature type="transmembrane region" description="Helical" evidence="8">
    <location>
        <begin position="460"/>
        <end position="482"/>
    </location>
</feature>
<feature type="region of interest" description="Disordered" evidence="7">
    <location>
        <begin position="573"/>
        <end position="610"/>
    </location>
</feature>
<dbReference type="InterPro" id="IPR000109">
    <property type="entry name" value="POT_fam"/>
</dbReference>
<feature type="transmembrane region" description="Helical" evidence="8">
    <location>
        <begin position="136"/>
        <end position="154"/>
    </location>
</feature>
<feature type="transmembrane region" description="Helical" evidence="8">
    <location>
        <begin position="102"/>
        <end position="124"/>
    </location>
</feature>
<dbReference type="GO" id="GO:0006857">
    <property type="term" value="P:oligopeptide transport"/>
    <property type="evidence" value="ECO:0007669"/>
    <property type="project" value="InterPro"/>
</dbReference>
<evidence type="ECO:0000256" key="6">
    <source>
        <dbReference type="RuleBase" id="RU003755"/>
    </source>
</evidence>
<keyword evidence="6" id="KW-0813">Transport</keyword>
<dbReference type="PROSITE" id="PS01023">
    <property type="entry name" value="PTR2_2"/>
    <property type="match status" value="1"/>
</dbReference>
<comment type="subcellular location">
    <subcellularLocation>
        <location evidence="1 6">Membrane</location>
        <topology evidence="1 6">Multi-pass membrane protein</topology>
    </subcellularLocation>
</comment>
<evidence type="ECO:0000256" key="3">
    <source>
        <dbReference type="ARBA" id="ARBA00022692"/>
    </source>
</evidence>
<dbReference type="PANTHER" id="PTHR11654">
    <property type="entry name" value="OLIGOPEPTIDE TRANSPORTER-RELATED"/>
    <property type="match status" value="1"/>
</dbReference>
<evidence type="ECO:0000313" key="10">
    <source>
        <dbReference type="Proteomes" id="UP000708148"/>
    </source>
</evidence>
<comment type="caution">
    <text evidence="9">The sequence shown here is derived from an EMBL/GenBank/DDBJ whole genome shotgun (WGS) entry which is preliminary data.</text>
</comment>
<proteinExistence type="inferred from homology"/>
<feature type="region of interest" description="Disordered" evidence="7">
    <location>
        <begin position="1"/>
        <end position="20"/>
    </location>
</feature>
<sequence>MVDDDDKVATGNGDGRTDGAQAVRTRRSPLLHVCPFILGCEFGERLAFYGILTNLVVYLLMVGFTNLEAATLVPLFVGSCYVTPLLGGYLADTWLGRYKTILYCALIYVMGIALLTLSAGVKGLHPEENERINRGQAAFLFFSLALIALGTGGIKPNVSSFGADHFDENNPQEKGQKDSFFNWFYLAINIGSLVASTVIVYVEVNISWALGFLLTGIAMALAVIVLVLGSPSYQHREVAESPLARIANIVAAALIAGGPRQLYRHRNAAGGAATSDSKPLLADHTEDGDGRHQDQEDVHGAIRDPRPHWLDAAIGNFTSEQVDEAKLVLGVMPVFFTTVLYWTVYSQMSTLFVQQGTLMNLSLGRYTIPAASLSVFDVLAIVVLVPIYDRLIVPLLRQCNREPTQLQRIGAGYAVAMVTMVISFAIERERLRRFKEGDIVAGQETHSEAQAVDMSVWWQVFQYLGIGTSEVLSAIGQLNFFYNQAPTSMRSCMMAVQLLSGALGSYSASLLVLAINHLTESISGMPWIPADLNCGRLDLMYLTLGGIMLVDTIWFVHVAMRYEYKEVVSDDAPRQMGIGPDPSAAGTGEDQPLIAPDVSTSENVTGASEV</sequence>
<dbReference type="Pfam" id="PF00854">
    <property type="entry name" value="PTR2"/>
    <property type="match status" value="1"/>
</dbReference>
<keyword evidence="10" id="KW-1185">Reference proteome</keyword>
<feature type="transmembrane region" description="Helical" evidence="8">
    <location>
        <begin position="494"/>
        <end position="519"/>
    </location>
</feature>
<dbReference type="GO" id="GO:0016020">
    <property type="term" value="C:membrane"/>
    <property type="evidence" value="ECO:0007669"/>
    <property type="project" value="UniProtKB-SubCell"/>
</dbReference>
<feature type="region of interest" description="Disordered" evidence="7">
    <location>
        <begin position="267"/>
        <end position="297"/>
    </location>
</feature>
<dbReference type="Gene3D" id="1.20.1250.20">
    <property type="entry name" value="MFS general substrate transporter like domains"/>
    <property type="match status" value="1"/>
</dbReference>